<sequence>MNKSNKSPSSLSSEKLTTRWLAKQSFILRRVKLTFCVNAILSTFVNLLIPSQDELR</sequence>
<evidence type="ECO:0000313" key="2">
    <source>
        <dbReference type="Proteomes" id="UP000024404"/>
    </source>
</evidence>
<accession>A0A8R1XY44</accession>
<proteinExistence type="predicted"/>
<keyword evidence="2" id="KW-1185">Reference proteome</keyword>
<dbReference type="AlphaFoldDB" id="A0A8R1XY44"/>
<protein>
    <submittedName>
        <fullName evidence="1">Uncharacterized protein</fullName>
    </submittedName>
</protein>
<evidence type="ECO:0000313" key="1">
    <source>
        <dbReference type="EnsemblMetazoa" id="OVOC5084.1"/>
    </source>
</evidence>
<reference evidence="1" key="2">
    <citation type="submission" date="2022-06" db="UniProtKB">
        <authorList>
            <consortium name="EnsemblMetazoa"/>
        </authorList>
    </citation>
    <scope>IDENTIFICATION</scope>
</reference>
<dbReference type="Proteomes" id="UP000024404">
    <property type="component" value="Unassembled WGS sequence"/>
</dbReference>
<dbReference type="EnsemblMetazoa" id="OVOC5084.1">
    <property type="protein sequence ID" value="OVOC5084.1"/>
    <property type="gene ID" value="WBGene00241893"/>
</dbReference>
<dbReference type="EMBL" id="CMVM020000148">
    <property type="status" value="NOT_ANNOTATED_CDS"/>
    <property type="molecule type" value="Genomic_DNA"/>
</dbReference>
<organism evidence="1 2">
    <name type="scientific">Onchocerca volvulus</name>
    <dbReference type="NCBI Taxonomy" id="6282"/>
    <lineage>
        <taxon>Eukaryota</taxon>
        <taxon>Metazoa</taxon>
        <taxon>Ecdysozoa</taxon>
        <taxon>Nematoda</taxon>
        <taxon>Chromadorea</taxon>
        <taxon>Rhabditida</taxon>
        <taxon>Spirurina</taxon>
        <taxon>Spiruromorpha</taxon>
        <taxon>Filarioidea</taxon>
        <taxon>Onchocercidae</taxon>
        <taxon>Onchocerca</taxon>
    </lineage>
</organism>
<reference evidence="2" key="1">
    <citation type="submission" date="2013-10" db="EMBL/GenBank/DDBJ databases">
        <title>Genome sequencing of Onchocerca volvulus.</title>
        <authorList>
            <person name="Cotton J."/>
            <person name="Tsai J."/>
            <person name="Stanley E."/>
            <person name="Tracey A."/>
            <person name="Holroyd N."/>
            <person name="Lustigman S."/>
            <person name="Berriman M."/>
        </authorList>
    </citation>
    <scope>NUCLEOTIDE SEQUENCE</scope>
</reference>
<name>A0A8R1XY44_ONCVO</name>